<feature type="transmembrane region" description="Helical" evidence="1">
    <location>
        <begin position="168"/>
        <end position="187"/>
    </location>
</feature>
<evidence type="ECO:0000256" key="1">
    <source>
        <dbReference type="SAM" id="Phobius"/>
    </source>
</evidence>
<proteinExistence type="predicted"/>
<dbReference type="HOGENOM" id="CLU_931001_0_0_1"/>
<feature type="transmembrane region" description="Helical" evidence="1">
    <location>
        <begin position="125"/>
        <end position="147"/>
    </location>
</feature>
<dbReference type="Proteomes" id="UP000053257">
    <property type="component" value="Unassembled WGS sequence"/>
</dbReference>
<feature type="transmembrane region" description="Helical" evidence="1">
    <location>
        <begin position="48"/>
        <end position="66"/>
    </location>
</feature>
<reference evidence="2 3" key="1">
    <citation type="journal article" date="2014" name="PLoS Genet.">
        <title>Analysis of the Phlebiopsis gigantea genome, transcriptome and secretome provides insight into its pioneer colonization strategies of wood.</title>
        <authorList>
            <person name="Hori C."/>
            <person name="Ishida T."/>
            <person name="Igarashi K."/>
            <person name="Samejima M."/>
            <person name="Suzuki H."/>
            <person name="Master E."/>
            <person name="Ferreira P."/>
            <person name="Ruiz-Duenas F.J."/>
            <person name="Held B."/>
            <person name="Canessa P."/>
            <person name="Larrondo L.F."/>
            <person name="Schmoll M."/>
            <person name="Druzhinina I.S."/>
            <person name="Kubicek C.P."/>
            <person name="Gaskell J.A."/>
            <person name="Kersten P."/>
            <person name="St John F."/>
            <person name="Glasner J."/>
            <person name="Sabat G."/>
            <person name="Splinter BonDurant S."/>
            <person name="Syed K."/>
            <person name="Yadav J."/>
            <person name="Mgbeahuruike A.C."/>
            <person name="Kovalchuk A."/>
            <person name="Asiegbu F.O."/>
            <person name="Lackner G."/>
            <person name="Hoffmeister D."/>
            <person name="Rencoret J."/>
            <person name="Gutierrez A."/>
            <person name="Sun H."/>
            <person name="Lindquist E."/>
            <person name="Barry K."/>
            <person name="Riley R."/>
            <person name="Grigoriev I.V."/>
            <person name="Henrissat B."/>
            <person name="Kues U."/>
            <person name="Berka R.M."/>
            <person name="Martinez A.T."/>
            <person name="Covert S.F."/>
            <person name="Blanchette R.A."/>
            <person name="Cullen D."/>
        </authorList>
    </citation>
    <scope>NUCLEOTIDE SEQUENCE [LARGE SCALE GENOMIC DNA]</scope>
    <source>
        <strain evidence="2 3">11061_1 CR5-6</strain>
    </source>
</reference>
<feature type="transmembrane region" description="Helical" evidence="1">
    <location>
        <begin position="207"/>
        <end position="233"/>
    </location>
</feature>
<protein>
    <recommendedName>
        <fullName evidence="4">G protein-coupled receptor</fullName>
    </recommendedName>
</protein>
<keyword evidence="1" id="KW-0472">Membrane</keyword>
<evidence type="ECO:0008006" key="4">
    <source>
        <dbReference type="Google" id="ProtNLM"/>
    </source>
</evidence>
<dbReference type="OrthoDB" id="3248740at2759"/>
<organism evidence="2 3">
    <name type="scientific">Phlebiopsis gigantea (strain 11061_1 CR5-6)</name>
    <name type="common">White-rot fungus</name>
    <name type="synonym">Peniophora gigantea</name>
    <dbReference type="NCBI Taxonomy" id="745531"/>
    <lineage>
        <taxon>Eukaryota</taxon>
        <taxon>Fungi</taxon>
        <taxon>Dikarya</taxon>
        <taxon>Basidiomycota</taxon>
        <taxon>Agaricomycotina</taxon>
        <taxon>Agaricomycetes</taxon>
        <taxon>Polyporales</taxon>
        <taxon>Phanerochaetaceae</taxon>
        <taxon>Phlebiopsis</taxon>
    </lineage>
</organism>
<evidence type="ECO:0000313" key="2">
    <source>
        <dbReference type="EMBL" id="KIP05296.1"/>
    </source>
</evidence>
<gene>
    <name evidence="2" type="ORF">PHLGIDRAFT_161197</name>
</gene>
<accession>A0A0C3RVJ0</accession>
<sequence>MVVLDTAMFFIDVNNAVKEVSYTLTSSSDLDLADRYARIAFLPYTTQAALYAFICNLGDVVVVWRVHVFYTTSHHRWIMALPIALLFGGFAMSGILSYCAGYSVMTDAALIGCNFAQPLCRKAQFTSYCVTLVTTGVATLMICYKAWQYRRTVGKLLCLHEHSQNSRVERVMQIVMESGVLYFLFFLHTVLEDSTALNTLEFSTPGLVFASTIWICMTSHIVSIYPVVVLIFVHTTYSSSAESSGGFTSASPRCAAVDGRPLEVRVRTTVDMCGETIPLGGVARKGKRFEVEGEGGSLV</sequence>
<feature type="transmembrane region" description="Helical" evidence="1">
    <location>
        <begin position="78"/>
        <end position="105"/>
    </location>
</feature>
<name>A0A0C3RVJ0_PHLG1</name>
<keyword evidence="1" id="KW-0812">Transmembrane</keyword>
<keyword evidence="3" id="KW-1185">Reference proteome</keyword>
<dbReference type="EMBL" id="KN840547">
    <property type="protein sequence ID" value="KIP05296.1"/>
    <property type="molecule type" value="Genomic_DNA"/>
</dbReference>
<keyword evidence="1" id="KW-1133">Transmembrane helix</keyword>
<evidence type="ECO:0000313" key="3">
    <source>
        <dbReference type="Proteomes" id="UP000053257"/>
    </source>
</evidence>
<dbReference type="AlphaFoldDB" id="A0A0C3RVJ0"/>